<proteinExistence type="inferred from homology"/>
<evidence type="ECO:0000256" key="3">
    <source>
        <dbReference type="SAM" id="Phobius"/>
    </source>
</evidence>
<organism evidence="5 6">
    <name type="scientific">Isoptericola peretonis</name>
    <dbReference type="NCBI Taxonomy" id="2918523"/>
    <lineage>
        <taxon>Bacteria</taxon>
        <taxon>Bacillati</taxon>
        <taxon>Actinomycetota</taxon>
        <taxon>Actinomycetes</taxon>
        <taxon>Micrococcales</taxon>
        <taxon>Promicromonosporaceae</taxon>
        <taxon>Isoptericola</taxon>
    </lineage>
</organism>
<keyword evidence="6" id="KW-1185">Reference proteome</keyword>
<dbReference type="EMBL" id="JALQCY010000004">
    <property type="protein sequence ID" value="MCK9794715.1"/>
    <property type="molecule type" value="Genomic_DNA"/>
</dbReference>
<keyword evidence="3" id="KW-0812">Transmembrane</keyword>
<gene>
    <name evidence="5" type="ORF">M1843_13255</name>
</gene>
<dbReference type="InterPro" id="IPR004474">
    <property type="entry name" value="LytR_CpsA_psr"/>
</dbReference>
<evidence type="ECO:0000259" key="4">
    <source>
        <dbReference type="Pfam" id="PF03816"/>
    </source>
</evidence>
<feature type="transmembrane region" description="Helical" evidence="3">
    <location>
        <begin position="34"/>
        <end position="56"/>
    </location>
</feature>
<reference evidence="5 6" key="1">
    <citation type="submission" date="2022-02" db="EMBL/GenBank/DDBJ databases">
        <title>The car tank lid bacteriome: a reservoir of bacteria with potential in bioremediation of fuel.</title>
        <authorList>
            <person name="Vidal-Verdu A."/>
            <person name="Gomez-Martinez D."/>
            <person name="Latorre-Perez A."/>
            <person name="Pereto J."/>
            <person name="Porcar M."/>
        </authorList>
    </citation>
    <scope>NUCLEOTIDE SEQUENCE [LARGE SCALE GENOMIC DNA]</scope>
    <source>
        <strain evidence="5 6">4D.3</strain>
    </source>
</reference>
<dbReference type="PANTHER" id="PTHR33392:SF6">
    <property type="entry name" value="POLYISOPRENYL-TEICHOIC ACID--PEPTIDOGLYCAN TEICHOIC ACID TRANSFERASE TAGU"/>
    <property type="match status" value="1"/>
</dbReference>
<evidence type="ECO:0000313" key="5">
    <source>
        <dbReference type="EMBL" id="MCK9794715.1"/>
    </source>
</evidence>
<dbReference type="RefSeq" id="WP_416344578.1">
    <property type="nucleotide sequence ID" value="NZ_JALQCY010000004.1"/>
</dbReference>
<evidence type="ECO:0000313" key="6">
    <source>
        <dbReference type="Proteomes" id="UP001651050"/>
    </source>
</evidence>
<dbReference type="PANTHER" id="PTHR33392">
    <property type="entry name" value="POLYISOPRENYL-TEICHOIC ACID--PEPTIDOGLYCAN TEICHOIC ACID TRANSFERASE TAGU"/>
    <property type="match status" value="1"/>
</dbReference>
<keyword evidence="3" id="KW-1133">Transmembrane helix</keyword>
<feature type="domain" description="Cell envelope-related transcriptional attenuator" evidence="4">
    <location>
        <begin position="116"/>
        <end position="259"/>
    </location>
</feature>
<protein>
    <submittedName>
        <fullName evidence="5">LCP family protein</fullName>
    </submittedName>
</protein>
<dbReference type="Pfam" id="PF03816">
    <property type="entry name" value="LytR_cpsA_psr"/>
    <property type="match status" value="1"/>
</dbReference>
<comment type="similarity">
    <text evidence="1">Belongs to the LytR/CpsA/Psr (LCP) family.</text>
</comment>
<accession>A0ABT0J5F0</accession>
<dbReference type="NCBIfam" id="TIGR00350">
    <property type="entry name" value="lytR_cpsA_psr"/>
    <property type="match status" value="1"/>
</dbReference>
<evidence type="ECO:0000256" key="2">
    <source>
        <dbReference type="SAM" id="MobiDB-lite"/>
    </source>
</evidence>
<comment type="caution">
    <text evidence="5">The sequence shown here is derived from an EMBL/GenBank/DDBJ whole genome shotgun (WGS) entry which is preliminary data.</text>
</comment>
<evidence type="ECO:0000256" key="1">
    <source>
        <dbReference type="ARBA" id="ARBA00006068"/>
    </source>
</evidence>
<keyword evidence="3" id="KW-0472">Membrane</keyword>
<feature type="compositionally biased region" description="Low complexity" evidence="2">
    <location>
        <begin position="8"/>
        <end position="19"/>
    </location>
</feature>
<sequence>MSRASVDPTTSPAPAGAPSPRRHARTGSRSTRRVLAVVGVVVLVLAAAGFGAAWWFQRSLDSNIERLGDPFAAIETPEGEAAEPAEENEAVNLLVLGSDSRISAGDPSQWEAGAQRTDAIMLVHLPEDRKSAQVVSIPRDSWVDIPGHGEAKINAAFSYGGPSLMIQTVQDLTGVQIDHFVVTDFESFTAMTDALDGVRIRVPEDIGDGDQVFFHKGVHMMSGEEALKYTRQRHGLNNGDFGRVQRQQNWMRAILAKVNNNRNDVGMMSDFFTTVSKSVAADDGFTIDRMRNLYMSARGLSTNDVDFMTAPYSGTGRSDDGQSIVVLDRARFDPLMEAIANDEAGHYVEEHADDLEVLPATVK</sequence>
<dbReference type="Proteomes" id="UP001651050">
    <property type="component" value="Unassembled WGS sequence"/>
</dbReference>
<dbReference type="InterPro" id="IPR050922">
    <property type="entry name" value="LytR/CpsA/Psr_CW_biosynth"/>
</dbReference>
<name>A0ABT0J5F0_9MICO</name>
<feature type="region of interest" description="Disordered" evidence="2">
    <location>
        <begin position="1"/>
        <end position="28"/>
    </location>
</feature>
<dbReference type="Gene3D" id="3.40.630.190">
    <property type="entry name" value="LCP protein"/>
    <property type="match status" value="1"/>
</dbReference>